<gene>
    <name evidence="1" type="ORF">A2531_06495</name>
</gene>
<evidence type="ECO:0008006" key="3">
    <source>
        <dbReference type="Google" id="ProtNLM"/>
    </source>
</evidence>
<evidence type="ECO:0000313" key="2">
    <source>
        <dbReference type="Proteomes" id="UP000177579"/>
    </source>
</evidence>
<organism evidence="1 2">
    <name type="scientific">Candidatus Falkowbacteria bacterium RIFOXYD2_FULL_34_120</name>
    <dbReference type="NCBI Taxonomy" id="1798007"/>
    <lineage>
        <taxon>Bacteria</taxon>
        <taxon>Candidatus Falkowiibacteriota</taxon>
    </lineage>
</organism>
<dbReference type="AlphaFoldDB" id="A0A1F5TMQ7"/>
<reference evidence="1 2" key="1">
    <citation type="journal article" date="2016" name="Nat. Commun.">
        <title>Thousands of microbial genomes shed light on interconnected biogeochemical processes in an aquifer system.</title>
        <authorList>
            <person name="Anantharaman K."/>
            <person name="Brown C.T."/>
            <person name="Hug L.A."/>
            <person name="Sharon I."/>
            <person name="Castelle C.J."/>
            <person name="Probst A.J."/>
            <person name="Thomas B.C."/>
            <person name="Singh A."/>
            <person name="Wilkins M.J."/>
            <person name="Karaoz U."/>
            <person name="Brodie E.L."/>
            <person name="Williams K.H."/>
            <person name="Hubbard S.S."/>
            <person name="Banfield J.F."/>
        </authorList>
    </citation>
    <scope>NUCLEOTIDE SEQUENCE [LARGE SCALE GENOMIC DNA]</scope>
</reference>
<dbReference type="InterPro" id="IPR035903">
    <property type="entry name" value="HesB-like_dom_sf"/>
</dbReference>
<dbReference type="Gene3D" id="2.60.300.12">
    <property type="entry name" value="HesB-like domain"/>
    <property type="match status" value="1"/>
</dbReference>
<dbReference type="Proteomes" id="UP000177579">
    <property type="component" value="Unassembled WGS sequence"/>
</dbReference>
<comment type="caution">
    <text evidence="1">The sequence shown here is derived from an EMBL/GenBank/DDBJ whole genome shotgun (WGS) entry which is preliminary data.</text>
</comment>
<name>A0A1F5TMQ7_9BACT</name>
<accession>A0A1F5TMQ7</accession>
<dbReference type="EMBL" id="MFGO01000035">
    <property type="protein sequence ID" value="OGF40166.1"/>
    <property type="molecule type" value="Genomic_DNA"/>
</dbReference>
<proteinExistence type="predicted"/>
<sequence length="60" mass="6548">MDWGNPENDDEIFNIDGVKFLIKKDLLAKAKPITINYIDDGGFVFTSGLAKPNCGGCAKK</sequence>
<protein>
    <recommendedName>
        <fullName evidence="3">FeS cluster biogenesis domain-containing protein</fullName>
    </recommendedName>
</protein>
<evidence type="ECO:0000313" key="1">
    <source>
        <dbReference type="EMBL" id="OGF40166.1"/>
    </source>
</evidence>